<proteinExistence type="predicted"/>
<dbReference type="EMBL" id="RYZH01000026">
    <property type="protein sequence ID" value="RUL87050.1"/>
    <property type="molecule type" value="Genomic_DNA"/>
</dbReference>
<evidence type="ECO:0000256" key="4">
    <source>
        <dbReference type="PROSITE-ProRule" id="PRU00433"/>
    </source>
</evidence>
<dbReference type="InterPro" id="IPR036909">
    <property type="entry name" value="Cyt_c-like_dom_sf"/>
</dbReference>
<evidence type="ECO:0000313" key="7">
    <source>
        <dbReference type="EMBL" id="RUL87050.1"/>
    </source>
</evidence>
<evidence type="ECO:0000256" key="1">
    <source>
        <dbReference type="ARBA" id="ARBA00022617"/>
    </source>
</evidence>
<dbReference type="GO" id="GO:0020037">
    <property type="term" value="F:heme binding"/>
    <property type="evidence" value="ECO:0007669"/>
    <property type="project" value="InterPro"/>
</dbReference>
<dbReference type="Gene3D" id="1.10.760.10">
    <property type="entry name" value="Cytochrome c-like domain"/>
    <property type="match status" value="1"/>
</dbReference>
<keyword evidence="1 4" id="KW-0349">Heme</keyword>
<evidence type="ECO:0000256" key="5">
    <source>
        <dbReference type="SAM" id="SignalP"/>
    </source>
</evidence>
<dbReference type="AlphaFoldDB" id="A0A432MIJ9"/>
<keyword evidence="3 4" id="KW-0408">Iron</keyword>
<dbReference type="Pfam" id="PF07583">
    <property type="entry name" value="PSCyt2"/>
    <property type="match status" value="1"/>
</dbReference>
<keyword evidence="2 4" id="KW-0479">Metal-binding</keyword>
<dbReference type="InterPro" id="IPR011429">
    <property type="entry name" value="Cyt_c_Planctomycete-type"/>
</dbReference>
<dbReference type="RefSeq" id="WP_126726094.1">
    <property type="nucleotide sequence ID" value="NZ_RYZH01000026.1"/>
</dbReference>
<name>A0A432MIJ9_9BACT</name>
<evidence type="ECO:0000256" key="3">
    <source>
        <dbReference type="ARBA" id="ARBA00023004"/>
    </source>
</evidence>
<evidence type="ECO:0000256" key="2">
    <source>
        <dbReference type="ARBA" id="ARBA00022723"/>
    </source>
</evidence>
<protein>
    <submittedName>
        <fullName evidence="7">DUF1549 domain-containing protein</fullName>
    </submittedName>
</protein>
<feature type="signal peptide" evidence="5">
    <location>
        <begin position="1"/>
        <end position="20"/>
    </location>
</feature>
<feature type="domain" description="Cytochrome c" evidence="6">
    <location>
        <begin position="19"/>
        <end position="121"/>
    </location>
</feature>
<dbReference type="SUPFAM" id="SSF46626">
    <property type="entry name" value="Cytochrome c"/>
    <property type="match status" value="1"/>
</dbReference>
<feature type="chain" id="PRO_5019231101" evidence="5">
    <location>
        <begin position="21"/>
        <end position="306"/>
    </location>
</feature>
<reference evidence="7 8" key="2">
    <citation type="submission" date="2019-01" db="EMBL/GenBank/DDBJ databases">
        <title>Tautonia sociabilis, a novel thermotolerant planctomycete of Isosphaeraceae family, isolated from a 4000 m deep subterranean habitat.</title>
        <authorList>
            <person name="Kovaleva O.L."/>
            <person name="Elcheninov A.G."/>
            <person name="Van Heerden E."/>
            <person name="Toshchakov S.V."/>
            <person name="Novikov A."/>
            <person name="Bonch-Osmolovskaya E.A."/>
            <person name="Kublanov I.V."/>
        </authorList>
    </citation>
    <scope>NUCLEOTIDE SEQUENCE [LARGE SCALE GENOMIC DNA]</scope>
    <source>
        <strain evidence="7 8">GM2012</strain>
    </source>
</reference>
<accession>A0A432MIJ9</accession>
<keyword evidence="8" id="KW-1185">Reference proteome</keyword>
<organism evidence="7 8">
    <name type="scientific">Tautonia sociabilis</name>
    <dbReference type="NCBI Taxonomy" id="2080755"/>
    <lineage>
        <taxon>Bacteria</taxon>
        <taxon>Pseudomonadati</taxon>
        <taxon>Planctomycetota</taxon>
        <taxon>Planctomycetia</taxon>
        <taxon>Isosphaerales</taxon>
        <taxon>Isosphaeraceae</taxon>
        <taxon>Tautonia</taxon>
    </lineage>
</organism>
<reference evidence="7 8" key="1">
    <citation type="submission" date="2018-12" db="EMBL/GenBank/DDBJ databases">
        <authorList>
            <person name="Toschakov S.V."/>
        </authorList>
    </citation>
    <scope>NUCLEOTIDE SEQUENCE [LARGE SCALE GENOMIC DNA]</scope>
    <source>
        <strain evidence="7 8">GM2012</strain>
    </source>
</reference>
<dbReference type="PROSITE" id="PS51007">
    <property type="entry name" value="CYTC"/>
    <property type="match status" value="1"/>
</dbReference>
<dbReference type="PANTHER" id="PTHR35889:SF3">
    <property type="entry name" value="F-BOX DOMAIN-CONTAINING PROTEIN"/>
    <property type="match status" value="1"/>
</dbReference>
<dbReference type="Pfam" id="PF07635">
    <property type="entry name" value="PSCyt1"/>
    <property type="match status" value="1"/>
</dbReference>
<gene>
    <name evidence="7" type="ORF">TsocGM_13995</name>
</gene>
<sequence length="306" mass="33476">MLLRTIFSVAIPAAILVAEAAGTGEAVDEAFFEARVRPVLAGTCVKCHGADKQSGGLRLDSLEAMLRGGDSGPAVVPGDPDGSILVEAIRQEEALLRMPPGDEPLSGQAIADLVSWIEAGAPWPEATAAGPIDAETHWAFRPLQDVEAPADPTGWASSPIDRLIAVGHREAGLHPVERADRRTLIRRASFDLLGLPPTPERIERFVSDPSPDAYERLIDELLSSPLYGERWGRYWLDLARYADTAGDNSDYPIPEAYLYRDYVIDAFNDDVPYDRFLHEQLAGDILAAEGPEEDYARRVGCDRRMM</sequence>
<keyword evidence="5" id="KW-0732">Signal</keyword>
<dbReference type="InterPro" id="IPR009056">
    <property type="entry name" value="Cyt_c-like_dom"/>
</dbReference>
<dbReference type="OrthoDB" id="272532at2"/>
<dbReference type="InterPro" id="IPR011444">
    <property type="entry name" value="DUF1549"/>
</dbReference>
<comment type="caution">
    <text evidence="7">The sequence shown here is derived from an EMBL/GenBank/DDBJ whole genome shotgun (WGS) entry which is preliminary data.</text>
</comment>
<dbReference type="GO" id="GO:0009055">
    <property type="term" value="F:electron transfer activity"/>
    <property type="evidence" value="ECO:0007669"/>
    <property type="project" value="InterPro"/>
</dbReference>
<dbReference type="PANTHER" id="PTHR35889">
    <property type="entry name" value="CYCLOINULO-OLIGOSACCHARIDE FRUCTANOTRANSFERASE-RELATED"/>
    <property type="match status" value="1"/>
</dbReference>
<evidence type="ECO:0000259" key="6">
    <source>
        <dbReference type="PROSITE" id="PS51007"/>
    </source>
</evidence>
<dbReference type="Proteomes" id="UP000280296">
    <property type="component" value="Unassembled WGS sequence"/>
</dbReference>
<dbReference type="GO" id="GO:0046872">
    <property type="term" value="F:metal ion binding"/>
    <property type="evidence" value="ECO:0007669"/>
    <property type="project" value="UniProtKB-KW"/>
</dbReference>
<evidence type="ECO:0000313" key="8">
    <source>
        <dbReference type="Proteomes" id="UP000280296"/>
    </source>
</evidence>